<keyword evidence="4" id="KW-1185">Reference proteome</keyword>
<dbReference type="CDD" id="cd19081">
    <property type="entry name" value="AKR_AKR9C1"/>
    <property type="match status" value="1"/>
</dbReference>
<evidence type="ECO:0000259" key="2">
    <source>
        <dbReference type="Pfam" id="PF00248"/>
    </source>
</evidence>
<comment type="caution">
    <text evidence="3">The sequence shown here is derived from an EMBL/GenBank/DDBJ whole genome shotgun (WGS) entry which is preliminary data.</text>
</comment>
<dbReference type="OrthoDB" id="5488419at2"/>
<accession>A0A4Z0C6H2</accession>
<proteinExistence type="predicted"/>
<feature type="domain" description="NADP-dependent oxidoreductase" evidence="2">
    <location>
        <begin position="15"/>
        <end position="314"/>
    </location>
</feature>
<dbReference type="Proteomes" id="UP000298180">
    <property type="component" value="Unassembled WGS sequence"/>
</dbReference>
<dbReference type="PANTHER" id="PTHR43364:SF6">
    <property type="entry name" value="OXIDOREDUCTASE-RELATED"/>
    <property type="match status" value="1"/>
</dbReference>
<organism evidence="3 4">
    <name type="scientific">Ramlibacter henchirensis</name>
    <dbReference type="NCBI Taxonomy" id="204072"/>
    <lineage>
        <taxon>Bacteria</taxon>
        <taxon>Pseudomonadati</taxon>
        <taxon>Pseudomonadota</taxon>
        <taxon>Betaproteobacteria</taxon>
        <taxon>Burkholderiales</taxon>
        <taxon>Comamonadaceae</taxon>
        <taxon>Ramlibacter</taxon>
    </lineage>
</organism>
<dbReference type="FunFam" id="3.20.20.100:FF:000004">
    <property type="entry name" value="Oxidoreductase, aldo/keto reductase"/>
    <property type="match status" value="1"/>
</dbReference>
<dbReference type="Gene3D" id="3.20.20.100">
    <property type="entry name" value="NADP-dependent oxidoreductase domain"/>
    <property type="match status" value="1"/>
</dbReference>
<dbReference type="AlphaFoldDB" id="A0A4Z0C6H2"/>
<sequence>MQYRPLGRSGLLVSPLCFGGNVLGWTADEKTSFSLLDAWLDAGFNFIDTADVYSRWAPGHAGGESETVIGRWLKQGGRRDKVVIATKVGLDMGQGATLKPDYIRRAVEDSLRRLQVERIDLYQSHRDDPDTPLEATLETYAGLIAAGKVKAIGASNFSATRLAQALDTSKRLGFPRYESLQPLYNLYDRAEFEGELRDVCLRSDVGVINFYALAAGFLTGKYRVPDDASKSVRGKNTVAKYVNQRGLRILAAVDQVADRLGATPARVAIAWNMAQPGITSPIASATSLAQLSELAAATRLKLDAENMALLDQASRS</sequence>
<protein>
    <submittedName>
        <fullName evidence="3">Aldo/keto reductase</fullName>
    </submittedName>
</protein>
<dbReference type="InterPro" id="IPR050523">
    <property type="entry name" value="AKR_Detox_Biosynth"/>
</dbReference>
<keyword evidence="1" id="KW-0560">Oxidoreductase</keyword>
<dbReference type="InterPro" id="IPR036812">
    <property type="entry name" value="NAD(P)_OxRdtase_dom_sf"/>
</dbReference>
<evidence type="ECO:0000313" key="3">
    <source>
        <dbReference type="EMBL" id="TFZ05665.1"/>
    </source>
</evidence>
<evidence type="ECO:0000313" key="4">
    <source>
        <dbReference type="Proteomes" id="UP000298180"/>
    </source>
</evidence>
<dbReference type="InterPro" id="IPR023210">
    <property type="entry name" value="NADP_OxRdtase_dom"/>
</dbReference>
<dbReference type="SUPFAM" id="SSF51430">
    <property type="entry name" value="NAD(P)-linked oxidoreductase"/>
    <property type="match status" value="1"/>
</dbReference>
<reference evidence="3 4" key="1">
    <citation type="submission" date="2019-03" db="EMBL/GenBank/DDBJ databases">
        <title>Ramlibacter henchirensis DSM 14656, whole genome shotgun sequence.</title>
        <authorList>
            <person name="Zhang X."/>
            <person name="Feng G."/>
            <person name="Zhu H."/>
        </authorList>
    </citation>
    <scope>NUCLEOTIDE SEQUENCE [LARGE SCALE GENOMIC DNA]</scope>
    <source>
        <strain evidence="3 4">DSM 14656</strain>
    </source>
</reference>
<gene>
    <name evidence="3" type="ORF">EZ313_03095</name>
</gene>
<dbReference type="RefSeq" id="WP_135261747.1">
    <property type="nucleotide sequence ID" value="NZ_SMLM01000001.1"/>
</dbReference>
<dbReference type="EMBL" id="SMLM01000001">
    <property type="protein sequence ID" value="TFZ05665.1"/>
    <property type="molecule type" value="Genomic_DNA"/>
</dbReference>
<dbReference type="PANTHER" id="PTHR43364">
    <property type="entry name" value="NADH-SPECIFIC METHYLGLYOXAL REDUCTASE-RELATED"/>
    <property type="match status" value="1"/>
</dbReference>
<dbReference type="GO" id="GO:0005829">
    <property type="term" value="C:cytosol"/>
    <property type="evidence" value="ECO:0007669"/>
    <property type="project" value="TreeGrafter"/>
</dbReference>
<dbReference type="Pfam" id="PF00248">
    <property type="entry name" value="Aldo_ket_red"/>
    <property type="match status" value="1"/>
</dbReference>
<evidence type="ECO:0000256" key="1">
    <source>
        <dbReference type="ARBA" id="ARBA00023002"/>
    </source>
</evidence>
<dbReference type="GO" id="GO:0016491">
    <property type="term" value="F:oxidoreductase activity"/>
    <property type="evidence" value="ECO:0007669"/>
    <property type="project" value="UniProtKB-KW"/>
</dbReference>
<name>A0A4Z0C6H2_9BURK</name>